<reference evidence="1 2" key="1">
    <citation type="submission" date="2013-12" db="EMBL/GenBank/DDBJ databases">
        <title>Annotated genome of Streptomyces scopuliridis.</title>
        <authorList>
            <person name="Olson J.B."/>
        </authorList>
    </citation>
    <scope>NUCLEOTIDE SEQUENCE [LARGE SCALE GENOMIC DNA]</scope>
    <source>
        <strain evidence="1 2">RB72</strain>
    </source>
</reference>
<sequence length="137" mass="14959">MLQQLLLLVEPLKALRGQGSLPRGAPTRGRRPLLAGLRCGGAERLDREEETSVVQAEQAAELGRLWSVRGMLRELAAFDRLGTRWKDGIRDPVWRWIPGHGLVDAVGSQIRGCLIAQELMQVGVEPIVESQVSGGCA</sequence>
<accession>A0A2T7TE28</accession>
<dbReference type="EMBL" id="AZSP01000031">
    <property type="protein sequence ID" value="PVE13386.1"/>
    <property type="molecule type" value="Genomic_DNA"/>
</dbReference>
<protein>
    <submittedName>
        <fullName evidence="1">Uncharacterized protein</fullName>
    </submittedName>
</protein>
<gene>
    <name evidence="1" type="ORF">Y717_19270</name>
</gene>
<keyword evidence="2" id="KW-1185">Reference proteome</keyword>
<evidence type="ECO:0000313" key="1">
    <source>
        <dbReference type="EMBL" id="PVE13386.1"/>
    </source>
</evidence>
<organism evidence="1 2">
    <name type="scientific">Streptomyces scopuliridis RB72</name>
    <dbReference type="NCBI Taxonomy" id="1440053"/>
    <lineage>
        <taxon>Bacteria</taxon>
        <taxon>Bacillati</taxon>
        <taxon>Actinomycetota</taxon>
        <taxon>Actinomycetes</taxon>
        <taxon>Kitasatosporales</taxon>
        <taxon>Streptomycetaceae</taxon>
        <taxon>Streptomyces</taxon>
    </lineage>
</organism>
<name>A0A2T7TE28_9ACTN</name>
<comment type="caution">
    <text evidence="1">The sequence shown here is derived from an EMBL/GenBank/DDBJ whole genome shotgun (WGS) entry which is preliminary data.</text>
</comment>
<dbReference type="AlphaFoldDB" id="A0A2T7TE28"/>
<evidence type="ECO:0000313" key="2">
    <source>
        <dbReference type="Proteomes" id="UP000245992"/>
    </source>
</evidence>
<proteinExistence type="predicted"/>
<dbReference type="Proteomes" id="UP000245992">
    <property type="component" value="Unassembled WGS sequence"/>
</dbReference>